<dbReference type="InterPro" id="IPR011990">
    <property type="entry name" value="TPR-like_helical_dom_sf"/>
</dbReference>
<dbReference type="PROSITE" id="PS50005">
    <property type="entry name" value="TPR"/>
    <property type="match status" value="2"/>
</dbReference>
<dbReference type="SMART" id="SM00028">
    <property type="entry name" value="TPR"/>
    <property type="match status" value="4"/>
</dbReference>
<reference evidence="2 3" key="1">
    <citation type="submission" date="2005-11" db="EMBL/GenBank/DDBJ databases">
        <title>The complete genome sequence of Lawsonia intracellularis: the causative agent of proliferative enteropathy.</title>
        <authorList>
            <person name="Kaur K."/>
            <person name="Zhang Q."/>
            <person name="Beckler D."/>
            <person name="Munir S."/>
            <person name="Li L."/>
            <person name="Kinsley K."/>
            <person name="Herron L."/>
            <person name="Peterson A."/>
            <person name="May B."/>
            <person name="Singh S."/>
            <person name="Gebhart C."/>
            <person name="Kapur V."/>
        </authorList>
    </citation>
    <scope>NUCLEOTIDE SEQUENCE [LARGE SCALE GENOMIC DNA]</scope>
    <source>
        <strain evidence="2 3">PHE/MN1-00</strain>
    </source>
</reference>
<gene>
    <name evidence="2" type="ordered locus">LI0991</name>
</gene>
<dbReference type="GO" id="GO:0006493">
    <property type="term" value="P:protein O-linked glycosylation"/>
    <property type="evidence" value="ECO:0007669"/>
    <property type="project" value="InterPro"/>
</dbReference>
<dbReference type="PANTHER" id="PTHR44366:SF1">
    <property type="entry name" value="UDP-N-ACETYLGLUCOSAMINE--PEPTIDE N-ACETYLGLUCOSAMINYLTRANSFERASE 110 KDA SUBUNIT"/>
    <property type="match status" value="1"/>
</dbReference>
<evidence type="ECO:0000313" key="3">
    <source>
        <dbReference type="Proteomes" id="UP000002430"/>
    </source>
</evidence>
<dbReference type="Gene3D" id="1.25.40.10">
    <property type="entry name" value="Tetratricopeptide repeat domain"/>
    <property type="match status" value="1"/>
</dbReference>
<name>Q1MPN2_LAWIP</name>
<dbReference type="PANTHER" id="PTHR44366">
    <property type="entry name" value="UDP-N-ACETYLGLUCOSAMINE--PEPTIDE N-ACETYLGLUCOSAMINYLTRANSFERASE 110 KDA SUBUNIT"/>
    <property type="match status" value="1"/>
</dbReference>
<feature type="repeat" description="TPR" evidence="1">
    <location>
        <begin position="150"/>
        <end position="183"/>
    </location>
</feature>
<feature type="repeat" description="TPR" evidence="1">
    <location>
        <begin position="218"/>
        <end position="251"/>
    </location>
</feature>
<dbReference type="RefSeq" id="WP_011527074.1">
    <property type="nucleotide sequence ID" value="NC_008011.1"/>
</dbReference>
<dbReference type="Proteomes" id="UP000002430">
    <property type="component" value="Chromosome"/>
</dbReference>
<dbReference type="SUPFAM" id="SSF48452">
    <property type="entry name" value="TPR-like"/>
    <property type="match status" value="1"/>
</dbReference>
<dbReference type="GO" id="GO:0097363">
    <property type="term" value="F:protein O-acetylglucosaminyltransferase activity"/>
    <property type="evidence" value="ECO:0007669"/>
    <property type="project" value="TreeGrafter"/>
</dbReference>
<accession>Q1MPN2</accession>
<keyword evidence="3" id="KW-1185">Reference proteome</keyword>
<dbReference type="STRING" id="363253.LI0991"/>
<protein>
    <submittedName>
        <fullName evidence="2">GluNAc transferase</fullName>
    </submittedName>
</protein>
<dbReference type="InterPro" id="IPR037919">
    <property type="entry name" value="OGT"/>
</dbReference>
<evidence type="ECO:0000313" key="2">
    <source>
        <dbReference type="EMBL" id="CAJ55045.1"/>
    </source>
</evidence>
<sequence length="275" mass="32159">MSNELTRVRQQLSQIRTQLRKDKILPAIQALHHAITVIIKTPLLKAEKEEFEHMLHDALGSIMEHPKVREIFPLTIIYTKGQERQLLSDVYELLTVVDSTIQDAAKEALKDFETRRERLFNEGQKQLEKGNILEAREAFSKLAKEFKDDPELMGQIGKMYLKYEYYEDAIIYLETALTINPELAYLYNYIGIALRKVGKFDIAEKYYLRASKYLGKDPNLFFNLGRLYIDWGDWEKAIVSASAALKVRPDFMEAKKLRKYAERMKHKNSSVLFEE</sequence>
<dbReference type="OrthoDB" id="5502572at2"/>
<dbReference type="InterPro" id="IPR019734">
    <property type="entry name" value="TPR_rpt"/>
</dbReference>
<keyword evidence="2" id="KW-0808">Transferase</keyword>
<keyword evidence="1" id="KW-0802">TPR repeat</keyword>
<dbReference type="KEGG" id="lip:LI0991"/>
<dbReference type="Pfam" id="PF13432">
    <property type="entry name" value="TPR_16"/>
    <property type="match status" value="1"/>
</dbReference>
<dbReference type="HOGENOM" id="CLU_072765_0_0_7"/>
<evidence type="ECO:0000256" key="1">
    <source>
        <dbReference type="PROSITE-ProRule" id="PRU00339"/>
    </source>
</evidence>
<organism evidence="2 3">
    <name type="scientific">Lawsonia intracellularis (strain PHE/MN1-00)</name>
    <dbReference type="NCBI Taxonomy" id="363253"/>
    <lineage>
        <taxon>Bacteria</taxon>
        <taxon>Pseudomonadati</taxon>
        <taxon>Thermodesulfobacteriota</taxon>
        <taxon>Desulfovibrionia</taxon>
        <taxon>Desulfovibrionales</taxon>
        <taxon>Desulfovibrionaceae</taxon>
        <taxon>Lawsonia</taxon>
    </lineage>
</organism>
<dbReference type="Pfam" id="PF13181">
    <property type="entry name" value="TPR_8"/>
    <property type="match status" value="1"/>
</dbReference>
<dbReference type="AlphaFoldDB" id="Q1MPN2"/>
<dbReference type="eggNOG" id="COG4783">
    <property type="taxonomic scope" value="Bacteria"/>
</dbReference>
<dbReference type="EMBL" id="AM180252">
    <property type="protein sequence ID" value="CAJ55045.1"/>
    <property type="molecule type" value="Genomic_DNA"/>
</dbReference>
<proteinExistence type="predicted"/>